<dbReference type="PANTHER" id="PTHR31425">
    <property type="entry name" value="PHOSPHORIBOSYLANTHRANILATE TRANSFERASE ISOFORM 1"/>
    <property type="match status" value="1"/>
</dbReference>
<proteinExistence type="predicted"/>
<dbReference type="InterPro" id="IPR000008">
    <property type="entry name" value="C2_dom"/>
</dbReference>
<evidence type="ECO:0000259" key="1">
    <source>
        <dbReference type="PROSITE" id="PS50004"/>
    </source>
</evidence>
<sequence>MDAAKKLFVEVCNATDLMPKDGEGSASPYCVLEFDGQRRRTEPKSKDLKPTWNTVLEFAIQGPIDDKEIEITVLSDKKTGGKQRPQFLGRVRIPAKSAAKKGEESIVYYPLAKRSFFSHVKGEIGIKMWWSDE</sequence>
<feature type="domain" description="C2" evidence="1">
    <location>
        <begin position="1"/>
        <end position="108"/>
    </location>
</feature>
<dbReference type="AlphaFoldDB" id="D8S5B1"/>
<accession>D8S5B1</accession>
<dbReference type="InterPro" id="IPR035892">
    <property type="entry name" value="C2_domain_sf"/>
</dbReference>
<dbReference type="Pfam" id="PF00168">
    <property type="entry name" value="C2"/>
    <property type="match status" value="1"/>
</dbReference>
<evidence type="ECO:0000313" key="2">
    <source>
        <dbReference type="EMBL" id="EFJ20418.1"/>
    </source>
</evidence>
<dbReference type="SUPFAM" id="SSF49562">
    <property type="entry name" value="C2 domain (Calcium/lipid-binding domain, CaLB)"/>
    <property type="match status" value="1"/>
</dbReference>
<dbReference type="HOGENOM" id="CLU_1912098_0_0_1"/>
<feature type="non-terminal residue" evidence="2">
    <location>
        <position position="133"/>
    </location>
</feature>
<dbReference type="Gene3D" id="2.60.40.150">
    <property type="entry name" value="C2 domain"/>
    <property type="match status" value="1"/>
</dbReference>
<dbReference type="InParanoid" id="D8S5B1"/>
<dbReference type="PROSITE" id="PS50004">
    <property type="entry name" value="C2"/>
    <property type="match status" value="1"/>
</dbReference>
<dbReference type="InterPro" id="IPR047259">
    <property type="entry name" value="QUIRKY-like"/>
</dbReference>
<dbReference type="KEGG" id="smo:SELMODRAFT_108987"/>
<dbReference type="SMART" id="SM00239">
    <property type="entry name" value="C2"/>
    <property type="match status" value="1"/>
</dbReference>
<protein>
    <recommendedName>
        <fullName evidence="1">C2 domain-containing protein</fullName>
    </recommendedName>
</protein>
<keyword evidence="3" id="KW-1185">Reference proteome</keyword>
<dbReference type="OMA" id="PDNMDVK"/>
<dbReference type="EMBL" id="GL377602">
    <property type="protein sequence ID" value="EFJ20418.1"/>
    <property type="molecule type" value="Genomic_DNA"/>
</dbReference>
<dbReference type="Proteomes" id="UP000001514">
    <property type="component" value="Unassembled WGS sequence"/>
</dbReference>
<name>D8S5B1_SELML</name>
<reference evidence="2 3" key="1">
    <citation type="journal article" date="2011" name="Science">
        <title>The Selaginella genome identifies genetic changes associated with the evolution of vascular plants.</title>
        <authorList>
            <person name="Banks J.A."/>
            <person name="Nishiyama T."/>
            <person name="Hasebe M."/>
            <person name="Bowman J.L."/>
            <person name="Gribskov M."/>
            <person name="dePamphilis C."/>
            <person name="Albert V.A."/>
            <person name="Aono N."/>
            <person name="Aoyama T."/>
            <person name="Ambrose B.A."/>
            <person name="Ashton N.W."/>
            <person name="Axtell M.J."/>
            <person name="Barker E."/>
            <person name="Barker M.S."/>
            <person name="Bennetzen J.L."/>
            <person name="Bonawitz N.D."/>
            <person name="Chapple C."/>
            <person name="Cheng C."/>
            <person name="Correa L.G."/>
            <person name="Dacre M."/>
            <person name="DeBarry J."/>
            <person name="Dreyer I."/>
            <person name="Elias M."/>
            <person name="Engstrom E.M."/>
            <person name="Estelle M."/>
            <person name="Feng L."/>
            <person name="Finet C."/>
            <person name="Floyd S.K."/>
            <person name="Frommer W.B."/>
            <person name="Fujita T."/>
            <person name="Gramzow L."/>
            <person name="Gutensohn M."/>
            <person name="Harholt J."/>
            <person name="Hattori M."/>
            <person name="Heyl A."/>
            <person name="Hirai T."/>
            <person name="Hiwatashi Y."/>
            <person name="Ishikawa M."/>
            <person name="Iwata M."/>
            <person name="Karol K.G."/>
            <person name="Koehler B."/>
            <person name="Kolukisaoglu U."/>
            <person name="Kubo M."/>
            <person name="Kurata T."/>
            <person name="Lalonde S."/>
            <person name="Li K."/>
            <person name="Li Y."/>
            <person name="Litt A."/>
            <person name="Lyons E."/>
            <person name="Manning G."/>
            <person name="Maruyama T."/>
            <person name="Michael T.P."/>
            <person name="Mikami K."/>
            <person name="Miyazaki S."/>
            <person name="Morinaga S."/>
            <person name="Murata T."/>
            <person name="Mueller-Roeber B."/>
            <person name="Nelson D.R."/>
            <person name="Obara M."/>
            <person name="Oguri Y."/>
            <person name="Olmstead R.G."/>
            <person name="Onodera N."/>
            <person name="Petersen B.L."/>
            <person name="Pils B."/>
            <person name="Prigge M."/>
            <person name="Rensing S.A."/>
            <person name="Riano-Pachon D.M."/>
            <person name="Roberts A.W."/>
            <person name="Sato Y."/>
            <person name="Scheller H.V."/>
            <person name="Schulz B."/>
            <person name="Schulz C."/>
            <person name="Shakirov E.V."/>
            <person name="Shibagaki N."/>
            <person name="Shinohara N."/>
            <person name="Shippen D.E."/>
            <person name="Soerensen I."/>
            <person name="Sotooka R."/>
            <person name="Sugimoto N."/>
            <person name="Sugita M."/>
            <person name="Sumikawa N."/>
            <person name="Tanurdzic M."/>
            <person name="Theissen G."/>
            <person name="Ulvskov P."/>
            <person name="Wakazuki S."/>
            <person name="Weng J.K."/>
            <person name="Willats W.W."/>
            <person name="Wipf D."/>
            <person name="Wolf P.G."/>
            <person name="Yang L."/>
            <person name="Zimmer A.D."/>
            <person name="Zhu Q."/>
            <person name="Mitros T."/>
            <person name="Hellsten U."/>
            <person name="Loque D."/>
            <person name="Otillar R."/>
            <person name="Salamov A."/>
            <person name="Schmutz J."/>
            <person name="Shapiro H."/>
            <person name="Lindquist E."/>
            <person name="Lucas S."/>
            <person name="Rokhsar D."/>
            <person name="Grigoriev I.V."/>
        </authorList>
    </citation>
    <scope>NUCLEOTIDE SEQUENCE [LARGE SCALE GENOMIC DNA]</scope>
</reference>
<gene>
    <name evidence="2" type="ORF">SELMODRAFT_108987</name>
</gene>
<evidence type="ECO:0000313" key="3">
    <source>
        <dbReference type="Proteomes" id="UP000001514"/>
    </source>
</evidence>
<dbReference type="PANTHER" id="PTHR31425:SF50">
    <property type="entry name" value="FT-INTERACTING PROTEIN 3-RELATED"/>
    <property type="match status" value="1"/>
</dbReference>
<organism evidence="3">
    <name type="scientific">Selaginella moellendorffii</name>
    <name type="common">Spikemoss</name>
    <dbReference type="NCBI Taxonomy" id="88036"/>
    <lineage>
        <taxon>Eukaryota</taxon>
        <taxon>Viridiplantae</taxon>
        <taxon>Streptophyta</taxon>
        <taxon>Embryophyta</taxon>
        <taxon>Tracheophyta</taxon>
        <taxon>Lycopodiopsida</taxon>
        <taxon>Selaginellales</taxon>
        <taxon>Selaginellaceae</taxon>
        <taxon>Selaginella</taxon>
    </lineage>
</organism>
<dbReference type="Gramene" id="EFJ20418">
    <property type="protein sequence ID" value="EFJ20418"/>
    <property type="gene ID" value="SELMODRAFT_108987"/>
</dbReference>